<feature type="domain" description="Alpha/beta hydrolase fold-3" evidence="2">
    <location>
        <begin position="92"/>
        <end position="232"/>
    </location>
</feature>
<reference evidence="3" key="1">
    <citation type="journal article" date="2009" name="Rice">
        <title>De Novo Next Generation Sequencing of Plant Genomes.</title>
        <authorList>
            <person name="Rounsley S."/>
            <person name="Marri P.R."/>
            <person name="Yu Y."/>
            <person name="He R."/>
            <person name="Sisneros N."/>
            <person name="Goicoechea J.L."/>
            <person name="Lee S.J."/>
            <person name="Angelova A."/>
            <person name="Kudrna D."/>
            <person name="Luo M."/>
            <person name="Affourtit J."/>
            <person name="Desany B."/>
            <person name="Knight J."/>
            <person name="Niazi F."/>
            <person name="Egholm M."/>
            <person name="Wing R.A."/>
        </authorList>
    </citation>
    <scope>NUCLEOTIDE SEQUENCE [LARGE SCALE GENOMIC DNA]</scope>
    <source>
        <strain evidence="3">cv. IRGC 105608</strain>
    </source>
</reference>
<dbReference type="GO" id="GO:0016787">
    <property type="term" value="F:hydrolase activity"/>
    <property type="evidence" value="ECO:0007669"/>
    <property type="project" value="InterPro"/>
</dbReference>
<evidence type="ECO:0000313" key="4">
    <source>
        <dbReference type="Proteomes" id="UP000026960"/>
    </source>
</evidence>
<dbReference type="InterPro" id="IPR013094">
    <property type="entry name" value="AB_hydrolase_3"/>
</dbReference>
<dbReference type="PaxDb" id="65489-OBART11G02350.1"/>
<organism evidence="3">
    <name type="scientific">Oryza barthii</name>
    <dbReference type="NCBI Taxonomy" id="65489"/>
    <lineage>
        <taxon>Eukaryota</taxon>
        <taxon>Viridiplantae</taxon>
        <taxon>Streptophyta</taxon>
        <taxon>Embryophyta</taxon>
        <taxon>Tracheophyta</taxon>
        <taxon>Spermatophyta</taxon>
        <taxon>Magnoliopsida</taxon>
        <taxon>Liliopsida</taxon>
        <taxon>Poales</taxon>
        <taxon>Poaceae</taxon>
        <taxon>BOP clade</taxon>
        <taxon>Oryzoideae</taxon>
        <taxon>Oryzeae</taxon>
        <taxon>Oryzinae</taxon>
        <taxon>Oryza</taxon>
    </lineage>
</organism>
<feature type="region of interest" description="Disordered" evidence="1">
    <location>
        <begin position="346"/>
        <end position="373"/>
    </location>
</feature>
<name>A0A0D3HHY5_9ORYZ</name>
<dbReference type="HOGENOM" id="CLU_501938_0_0_1"/>
<dbReference type="SUPFAM" id="SSF53474">
    <property type="entry name" value="alpha/beta-Hydrolases"/>
    <property type="match status" value="3"/>
</dbReference>
<accession>A0A0D3HHY5</accession>
<evidence type="ECO:0000256" key="1">
    <source>
        <dbReference type="SAM" id="MobiDB-lite"/>
    </source>
</evidence>
<dbReference type="PANTHER" id="PTHR23024">
    <property type="entry name" value="ARYLACETAMIDE DEACETYLASE"/>
    <property type="match status" value="1"/>
</dbReference>
<dbReference type="Pfam" id="PF07859">
    <property type="entry name" value="Abhydrolase_3"/>
    <property type="match status" value="3"/>
</dbReference>
<dbReference type="EnsemblPlants" id="OBART11G02350.1">
    <property type="protein sequence ID" value="OBART11G02350.1"/>
    <property type="gene ID" value="OBART11G02350"/>
</dbReference>
<reference evidence="3" key="2">
    <citation type="submission" date="2015-03" db="UniProtKB">
        <authorList>
            <consortium name="EnsemblPlants"/>
        </authorList>
    </citation>
    <scope>IDENTIFICATION</scope>
</reference>
<dbReference type="Proteomes" id="UP000026960">
    <property type="component" value="Chromosome 11"/>
</dbReference>
<protein>
    <recommendedName>
        <fullName evidence="2">Alpha/beta hydrolase fold-3 domain-containing protein</fullName>
    </recommendedName>
</protein>
<dbReference type="eggNOG" id="KOG1515">
    <property type="taxonomic scope" value="Eukaryota"/>
</dbReference>
<feature type="domain" description="Alpha/beta hydrolase fold-3" evidence="2">
    <location>
        <begin position="370"/>
        <end position="461"/>
    </location>
</feature>
<dbReference type="InterPro" id="IPR050466">
    <property type="entry name" value="Carboxylest/Gibb_receptor"/>
</dbReference>
<feature type="domain" description="Alpha/beta hydrolase fold-3" evidence="2">
    <location>
        <begin position="465"/>
        <end position="513"/>
    </location>
</feature>
<dbReference type="InterPro" id="IPR029058">
    <property type="entry name" value="AB_hydrolase_fold"/>
</dbReference>
<evidence type="ECO:0000313" key="3">
    <source>
        <dbReference type="EnsemblPlants" id="OBART11G02350.1"/>
    </source>
</evidence>
<proteinExistence type="predicted"/>
<dbReference type="Gene3D" id="3.40.50.1820">
    <property type="entry name" value="alpha/beta hydrolase"/>
    <property type="match status" value="4"/>
</dbReference>
<feature type="region of interest" description="Disordered" evidence="1">
    <location>
        <begin position="227"/>
        <end position="255"/>
    </location>
</feature>
<evidence type="ECO:0000259" key="2">
    <source>
        <dbReference type="Pfam" id="PF07859"/>
    </source>
</evidence>
<dbReference type="AlphaFoldDB" id="A0A0D3HHY5"/>
<dbReference type="STRING" id="65489.A0A0D3HHY5"/>
<dbReference type="PANTHER" id="PTHR23024:SF397">
    <property type="entry name" value="PUTATIVE, EXPRESSED-RELATED"/>
    <property type="match status" value="1"/>
</dbReference>
<keyword evidence="4" id="KW-1185">Reference proteome</keyword>
<sequence>MPSTTTAPETDPSKTVVEEVTGWLRLYSDGTVERLTPPGAEPFTVIVPPYTEPRNGVTVHDVTTARGVDVRLYLPAEPPAAAPRPRRRRPLLLHFHGGGFCLSRPSWALYHNFYAPLAAELDVAGIVSVFLPLAPEYRLPAAIDAGHAALLWLRDVACGDEGNLNPAVERLRDEADFSRVFLIGDSSGGNLVHLVAAHAAAKDDGAGADLHAVRLAGGVLLNPGFAREEKSRSELENPPSFEMPSTTTAPETDPSKTVVEEITGWLRLYSDGTVERLTPLGAEPFTVIVPPYTEPRNGVTVHDVTTARGVDARLYLPAEPATAHRPRRRPLLLHFHGGVHRGLFTTTSTPLLPRSSTSPASSPSSSHLRPSTASLPPLTLAMVDKLLALGVPLGMNKDSPYTSPSLVAEAVARLHMPPMLLVVAEKDLLHDPQVEYGEAMARVGKTVETVVSRGAVAHVFYLNFFALPPMLVMVAEEDMLRDAQMEYGEAMARAGKAVETVVSRGRGIGHVFYLNWFAVESDPVAAARARELVDAVKSFVDSH</sequence>
<dbReference type="Gramene" id="OBART11G02350.1">
    <property type="protein sequence ID" value="OBART11G02350.1"/>
    <property type="gene ID" value="OBART11G02350"/>
</dbReference>